<keyword evidence="2" id="KW-1185">Reference proteome</keyword>
<gene>
    <name evidence="1" type="ORF">HPB50_014546</name>
</gene>
<dbReference type="Proteomes" id="UP000821845">
    <property type="component" value="Chromosome 1"/>
</dbReference>
<name>A0ACB7TKL7_HYAAI</name>
<evidence type="ECO:0000313" key="2">
    <source>
        <dbReference type="Proteomes" id="UP000821845"/>
    </source>
</evidence>
<dbReference type="EMBL" id="CM023481">
    <property type="protein sequence ID" value="KAH6946683.1"/>
    <property type="molecule type" value="Genomic_DNA"/>
</dbReference>
<organism evidence="1 2">
    <name type="scientific">Hyalomma asiaticum</name>
    <name type="common">Tick</name>
    <dbReference type="NCBI Taxonomy" id="266040"/>
    <lineage>
        <taxon>Eukaryota</taxon>
        <taxon>Metazoa</taxon>
        <taxon>Ecdysozoa</taxon>
        <taxon>Arthropoda</taxon>
        <taxon>Chelicerata</taxon>
        <taxon>Arachnida</taxon>
        <taxon>Acari</taxon>
        <taxon>Parasitiformes</taxon>
        <taxon>Ixodida</taxon>
        <taxon>Ixodoidea</taxon>
        <taxon>Ixodidae</taxon>
        <taxon>Hyalomminae</taxon>
        <taxon>Hyalomma</taxon>
    </lineage>
</organism>
<comment type="caution">
    <text evidence="1">The sequence shown here is derived from an EMBL/GenBank/DDBJ whole genome shotgun (WGS) entry which is preliminary data.</text>
</comment>
<reference evidence="1" key="1">
    <citation type="submission" date="2020-05" db="EMBL/GenBank/DDBJ databases">
        <title>Large-scale comparative analyses of tick genomes elucidate their genetic diversity and vector capacities.</title>
        <authorList>
            <person name="Jia N."/>
            <person name="Wang J."/>
            <person name="Shi W."/>
            <person name="Du L."/>
            <person name="Sun Y."/>
            <person name="Zhan W."/>
            <person name="Jiang J."/>
            <person name="Wang Q."/>
            <person name="Zhang B."/>
            <person name="Ji P."/>
            <person name="Sakyi L.B."/>
            <person name="Cui X."/>
            <person name="Yuan T."/>
            <person name="Jiang B."/>
            <person name="Yang W."/>
            <person name="Lam T.T.-Y."/>
            <person name="Chang Q."/>
            <person name="Ding S."/>
            <person name="Wang X."/>
            <person name="Zhu J."/>
            <person name="Ruan X."/>
            <person name="Zhao L."/>
            <person name="Wei J."/>
            <person name="Que T."/>
            <person name="Du C."/>
            <person name="Cheng J."/>
            <person name="Dai P."/>
            <person name="Han X."/>
            <person name="Huang E."/>
            <person name="Gao Y."/>
            <person name="Liu J."/>
            <person name="Shao H."/>
            <person name="Ye R."/>
            <person name="Li L."/>
            <person name="Wei W."/>
            <person name="Wang X."/>
            <person name="Wang C."/>
            <person name="Yang T."/>
            <person name="Huo Q."/>
            <person name="Li W."/>
            <person name="Guo W."/>
            <person name="Chen H."/>
            <person name="Zhou L."/>
            <person name="Ni X."/>
            <person name="Tian J."/>
            <person name="Zhou Y."/>
            <person name="Sheng Y."/>
            <person name="Liu T."/>
            <person name="Pan Y."/>
            <person name="Xia L."/>
            <person name="Li J."/>
            <person name="Zhao F."/>
            <person name="Cao W."/>
        </authorList>
    </citation>
    <scope>NUCLEOTIDE SEQUENCE</scope>
    <source>
        <strain evidence="1">Hyas-2018</strain>
    </source>
</reference>
<proteinExistence type="predicted"/>
<protein>
    <submittedName>
        <fullName evidence="1">Uncharacterized protein</fullName>
    </submittedName>
</protein>
<evidence type="ECO:0000313" key="1">
    <source>
        <dbReference type="EMBL" id="KAH6946683.1"/>
    </source>
</evidence>
<sequence length="288" mass="31590">MAIRSGCVAIAVFAVVFGAESRDTTSASDGAEYFGAAEYFEPPLLEVQLVRPLPKLCKRRSILLIDLQVIMDDLQDKEWTLAALDETIADLMSDGDDHEEEVAVALEYHDKLRNTASHISATLSTPLSTRLVVALPLEHVPEHRYELPYRNLRYPFSPGNLACDRASGSILRPRSNRELSDIEKGSAKRAIEGVRLGPANYAVVIKVLHERYGRRDALVNEDIDSHRSRGSLFSAIAASGTIRGAFSHNLPGQLRGSSTGVRGRSPSRAYVIPAGRHRHSAHEGSRGD</sequence>
<accession>A0ACB7TKL7</accession>